<name>E9GHJ7_DAPPU</name>
<evidence type="ECO:0000313" key="3">
    <source>
        <dbReference type="Proteomes" id="UP000000305"/>
    </source>
</evidence>
<dbReference type="EMBL" id="GL732545">
    <property type="protein sequence ID" value="EFX80856.1"/>
    <property type="molecule type" value="Genomic_DNA"/>
</dbReference>
<keyword evidence="3" id="KW-1185">Reference proteome</keyword>
<proteinExistence type="predicted"/>
<dbReference type="HOGENOM" id="CLU_3016292_0_0_1"/>
<dbReference type="Pfam" id="PF18399">
    <property type="entry name" value="CLIP_SPH_Scar"/>
    <property type="match status" value="1"/>
</dbReference>
<accession>E9GHJ7</accession>
<dbReference type="AlphaFoldDB" id="E9GHJ7"/>
<organism evidence="2 3">
    <name type="scientific">Daphnia pulex</name>
    <name type="common">Water flea</name>
    <dbReference type="NCBI Taxonomy" id="6669"/>
    <lineage>
        <taxon>Eukaryota</taxon>
        <taxon>Metazoa</taxon>
        <taxon>Ecdysozoa</taxon>
        <taxon>Arthropoda</taxon>
        <taxon>Crustacea</taxon>
        <taxon>Branchiopoda</taxon>
        <taxon>Diplostraca</taxon>
        <taxon>Cladocera</taxon>
        <taxon>Anomopoda</taxon>
        <taxon>Daphniidae</taxon>
        <taxon>Daphnia</taxon>
    </lineage>
</organism>
<dbReference type="InParanoid" id="E9GHJ7"/>
<dbReference type="Proteomes" id="UP000000305">
    <property type="component" value="Unassembled WGS sequence"/>
</dbReference>
<evidence type="ECO:0000259" key="1">
    <source>
        <dbReference type="Pfam" id="PF18399"/>
    </source>
</evidence>
<dbReference type="InterPro" id="IPR040973">
    <property type="entry name" value="CLIP_SPH_Scar"/>
</dbReference>
<reference evidence="2 3" key="1">
    <citation type="journal article" date="2011" name="Science">
        <title>The ecoresponsive genome of Daphnia pulex.</title>
        <authorList>
            <person name="Colbourne J.K."/>
            <person name="Pfrender M.E."/>
            <person name="Gilbert D."/>
            <person name="Thomas W.K."/>
            <person name="Tucker A."/>
            <person name="Oakley T.H."/>
            <person name="Tokishita S."/>
            <person name="Aerts A."/>
            <person name="Arnold G.J."/>
            <person name="Basu M.K."/>
            <person name="Bauer D.J."/>
            <person name="Caceres C.E."/>
            <person name="Carmel L."/>
            <person name="Casola C."/>
            <person name="Choi J.H."/>
            <person name="Detter J.C."/>
            <person name="Dong Q."/>
            <person name="Dusheyko S."/>
            <person name="Eads B.D."/>
            <person name="Frohlich T."/>
            <person name="Geiler-Samerotte K.A."/>
            <person name="Gerlach D."/>
            <person name="Hatcher P."/>
            <person name="Jogdeo S."/>
            <person name="Krijgsveld J."/>
            <person name="Kriventseva E.V."/>
            <person name="Kultz D."/>
            <person name="Laforsch C."/>
            <person name="Lindquist E."/>
            <person name="Lopez J."/>
            <person name="Manak J.R."/>
            <person name="Muller J."/>
            <person name="Pangilinan J."/>
            <person name="Patwardhan R.P."/>
            <person name="Pitluck S."/>
            <person name="Pritham E.J."/>
            <person name="Rechtsteiner A."/>
            <person name="Rho M."/>
            <person name="Rogozin I.B."/>
            <person name="Sakarya O."/>
            <person name="Salamov A."/>
            <person name="Schaack S."/>
            <person name="Shapiro H."/>
            <person name="Shiga Y."/>
            <person name="Skalitzky C."/>
            <person name="Smith Z."/>
            <person name="Souvorov A."/>
            <person name="Sung W."/>
            <person name="Tang Z."/>
            <person name="Tsuchiya D."/>
            <person name="Tu H."/>
            <person name="Vos H."/>
            <person name="Wang M."/>
            <person name="Wolf Y.I."/>
            <person name="Yamagata H."/>
            <person name="Yamada T."/>
            <person name="Ye Y."/>
            <person name="Shaw J.R."/>
            <person name="Andrews J."/>
            <person name="Crease T.J."/>
            <person name="Tang H."/>
            <person name="Lucas S.M."/>
            <person name="Robertson H.M."/>
            <person name="Bork P."/>
            <person name="Koonin E.V."/>
            <person name="Zdobnov E.M."/>
            <person name="Grigoriev I.V."/>
            <person name="Lynch M."/>
            <person name="Boore J.L."/>
        </authorList>
    </citation>
    <scope>NUCLEOTIDE SEQUENCE [LARGE SCALE GENOMIC DNA]</scope>
</reference>
<evidence type="ECO:0000313" key="2">
    <source>
        <dbReference type="EMBL" id="EFX80856.1"/>
    </source>
</evidence>
<dbReference type="KEGG" id="dpx:DAPPUDRAFT_317997"/>
<sequence length="56" mass="6546">MLCLRAMKVPGHEDYEKEYLRVPLMKCTNPETNQFGFCCLDPLREDPWPSGMPMPE</sequence>
<gene>
    <name evidence="2" type="ORF">DAPPUDRAFT_317997</name>
</gene>
<feature type="domain" description="Inactive serine protease scarface clip-domain" evidence="1">
    <location>
        <begin position="15"/>
        <end position="52"/>
    </location>
</feature>
<dbReference type="OrthoDB" id="10064156at2759"/>
<protein>
    <recommendedName>
        <fullName evidence="1">Inactive serine protease scarface clip-domain domain-containing protein</fullName>
    </recommendedName>
</protein>